<dbReference type="InterPro" id="IPR050229">
    <property type="entry name" value="GlpE_sulfurtransferase"/>
</dbReference>
<dbReference type="Pfam" id="PF00581">
    <property type="entry name" value="Rhodanese"/>
    <property type="match status" value="1"/>
</dbReference>
<dbReference type="SUPFAM" id="SSF52821">
    <property type="entry name" value="Rhodanese/Cell cycle control phosphatase"/>
    <property type="match status" value="1"/>
</dbReference>
<sequence>MPFLIHNWSLVLIAVVSGGMLIWPVVSKGTRGGLSPNDAVQMMNRERAVIVDVCETEEFAAGHVAGARNIPLGQLEQRLPEVVKNKALPVILVCKSGGRAQRAERIAKSLGYDKAVVLAGGLGAWKDANLPLEKA</sequence>
<dbReference type="AlphaFoldDB" id="A0A848H5F9"/>
<dbReference type="RefSeq" id="WP_169419965.1">
    <property type="nucleotide sequence ID" value="NZ_JABBFX010000001.1"/>
</dbReference>
<feature type="domain" description="Rhodanese" evidence="2">
    <location>
        <begin position="44"/>
        <end position="134"/>
    </location>
</feature>
<dbReference type="EMBL" id="JABBFX010000001">
    <property type="protein sequence ID" value="NML43823.1"/>
    <property type="molecule type" value="Genomic_DNA"/>
</dbReference>
<dbReference type="Gene3D" id="3.40.250.10">
    <property type="entry name" value="Rhodanese-like domain"/>
    <property type="match status" value="1"/>
</dbReference>
<organism evidence="3 4">
    <name type="scientific">Ramlibacter agri</name>
    <dbReference type="NCBI Taxonomy" id="2728837"/>
    <lineage>
        <taxon>Bacteria</taxon>
        <taxon>Pseudomonadati</taxon>
        <taxon>Pseudomonadota</taxon>
        <taxon>Betaproteobacteria</taxon>
        <taxon>Burkholderiales</taxon>
        <taxon>Comamonadaceae</taxon>
        <taxon>Ramlibacter</taxon>
    </lineage>
</organism>
<gene>
    <name evidence="3" type="ORF">HHL11_08690</name>
</gene>
<keyword evidence="1" id="KW-0812">Transmembrane</keyword>
<evidence type="ECO:0000313" key="4">
    <source>
        <dbReference type="Proteomes" id="UP000541185"/>
    </source>
</evidence>
<dbReference type="InterPro" id="IPR001763">
    <property type="entry name" value="Rhodanese-like_dom"/>
</dbReference>
<feature type="transmembrane region" description="Helical" evidence="1">
    <location>
        <begin position="6"/>
        <end position="26"/>
    </location>
</feature>
<keyword evidence="1" id="KW-1133">Transmembrane helix</keyword>
<name>A0A848H5F9_9BURK</name>
<dbReference type="InterPro" id="IPR036873">
    <property type="entry name" value="Rhodanese-like_dom_sf"/>
</dbReference>
<dbReference type="CDD" id="cd00158">
    <property type="entry name" value="RHOD"/>
    <property type="match status" value="1"/>
</dbReference>
<evidence type="ECO:0000313" key="3">
    <source>
        <dbReference type="EMBL" id="NML43823.1"/>
    </source>
</evidence>
<keyword evidence="1" id="KW-0472">Membrane</keyword>
<dbReference type="SMART" id="SM00450">
    <property type="entry name" value="RHOD"/>
    <property type="match status" value="1"/>
</dbReference>
<accession>A0A848H5F9</accession>
<dbReference type="PROSITE" id="PS50206">
    <property type="entry name" value="RHODANESE_3"/>
    <property type="match status" value="1"/>
</dbReference>
<keyword evidence="4" id="KW-1185">Reference proteome</keyword>
<comment type="caution">
    <text evidence="3">The sequence shown here is derived from an EMBL/GenBank/DDBJ whole genome shotgun (WGS) entry which is preliminary data.</text>
</comment>
<reference evidence="3 4" key="1">
    <citation type="submission" date="2020-04" db="EMBL/GenBank/DDBJ databases">
        <title>Ramlibacter sp. G-1-2-2 isolated from soil.</title>
        <authorList>
            <person name="Dahal R.H."/>
        </authorList>
    </citation>
    <scope>NUCLEOTIDE SEQUENCE [LARGE SCALE GENOMIC DNA]</scope>
    <source>
        <strain evidence="3 4">G-1-2-2</strain>
    </source>
</reference>
<dbReference type="PANTHER" id="PTHR43031:SF18">
    <property type="entry name" value="RHODANESE-RELATED SULFURTRANSFERASES"/>
    <property type="match status" value="1"/>
</dbReference>
<evidence type="ECO:0000256" key="1">
    <source>
        <dbReference type="SAM" id="Phobius"/>
    </source>
</evidence>
<protein>
    <submittedName>
        <fullName evidence="3">Rhodanese-like domain-containing protein</fullName>
    </submittedName>
</protein>
<dbReference type="Proteomes" id="UP000541185">
    <property type="component" value="Unassembled WGS sequence"/>
</dbReference>
<evidence type="ECO:0000259" key="2">
    <source>
        <dbReference type="PROSITE" id="PS50206"/>
    </source>
</evidence>
<proteinExistence type="predicted"/>
<dbReference type="PANTHER" id="PTHR43031">
    <property type="entry name" value="FAD-DEPENDENT OXIDOREDUCTASE"/>
    <property type="match status" value="1"/>
</dbReference>